<dbReference type="Gene3D" id="2.30.30.60">
    <property type="match status" value="1"/>
</dbReference>
<feature type="domain" description="Mechanosensitive ion channel MscS" evidence="9">
    <location>
        <begin position="369"/>
        <end position="433"/>
    </location>
</feature>
<organism evidence="11 12">
    <name type="scientific">Brunnivagina elsteri CCALA 953</name>
    <dbReference type="NCBI Taxonomy" id="987040"/>
    <lineage>
        <taxon>Bacteria</taxon>
        <taxon>Bacillati</taxon>
        <taxon>Cyanobacteriota</taxon>
        <taxon>Cyanophyceae</taxon>
        <taxon>Nostocales</taxon>
        <taxon>Calotrichaceae</taxon>
        <taxon>Brunnivagina</taxon>
    </lineage>
</organism>
<evidence type="ECO:0000256" key="7">
    <source>
        <dbReference type="SAM" id="MobiDB-lite"/>
    </source>
</evidence>
<evidence type="ECO:0000313" key="11">
    <source>
        <dbReference type="EMBL" id="PAX49099.1"/>
    </source>
</evidence>
<dbReference type="PANTHER" id="PTHR30221">
    <property type="entry name" value="SMALL-CONDUCTANCE MECHANOSENSITIVE CHANNEL"/>
    <property type="match status" value="1"/>
</dbReference>
<dbReference type="Proteomes" id="UP000218238">
    <property type="component" value="Unassembled WGS sequence"/>
</dbReference>
<keyword evidence="3" id="KW-1003">Cell membrane</keyword>
<name>A0A2A2TAX6_9CYAN</name>
<feature type="transmembrane region" description="Helical" evidence="8">
    <location>
        <begin position="325"/>
        <end position="343"/>
    </location>
</feature>
<proteinExistence type="inferred from homology"/>
<keyword evidence="5 8" id="KW-1133">Transmembrane helix</keyword>
<evidence type="ECO:0000256" key="3">
    <source>
        <dbReference type="ARBA" id="ARBA00022475"/>
    </source>
</evidence>
<evidence type="ECO:0000256" key="4">
    <source>
        <dbReference type="ARBA" id="ARBA00022692"/>
    </source>
</evidence>
<keyword evidence="12" id="KW-1185">Reference proteome</keyword>
<feature type="transmembrane region" description="Helical" evidence="8">
    <location>
        <begin position="161"/>
        <end position="179"/>
    </location>
</feature>
<feature type="transmembrane region" description="Helical" evidence="8">
    <location>
        <begin position="12"/>
        <end position="30"/>
    </location>
</feature>
<protein>
    <submittedName>
        <fullName evidence="11">Mechanosensitive ion channel protein</fullName>
    </submittedName>
</protein>
<evidence type="ECO:0000256" key="6">
    <source>
        <dbReference type="ARBA" id="ARBA00023136"/>
    </source>
</evidence>
<dbReference type="Gene3D" id="1.10.287.1260">
    <property type="match status" value="1"/>
</dbReference>
<dbReference type="InterPro" id="IPR023408">
    <property type="entry name" value="MscS_beta-dom_sf"/>
</dbReference>
<dbReference type="EMBL" id="NTFS01000535">
    <property type="protein sequence ID" value="PAX49099.1"/>
    <property type="molecule type" value="Genomic_DNA"/>
</dbReference>
<dbReference type="GO" id="GO:0005886">
    <property type="term" value="C:plasma membrane"/>
    <property type="evidence" value="ECO:0007669"/>
    <property type="project" value="UniProtKB-SubCell"/>
</dbReference>
<dbReference type="InterPro" id="IPR006685">
    <property type="entry name" value="MscS_channel_2nd"/>
</dbReference>
<evidence type="ECO:0000256" key="8">
    <source>
        <dbReference type="SAM" id="Phobius"/>
    </source>
</evidence>
<evidence type="ECO:0000259" key="9">
    <source>
        <dbReference type="Pfam" id="PF00924"/>
    </source>
</evidence>
<feature type="region of interest" description="Disordered" evidence="7">
    <location>
        <begin position="560"/>
        <end position="584"/>
    </location>
</feature>
<dbReference type="GO" id="GO:0008381">
    <property type="term" value="F:mechanosensitive monoatomic ion channel activity"/>
    <property type="evidence" value="ECO:0007669"/>
    <property type="project" value="InterPro"/>
</dbReference>
<dbReference type="Gene3D" id="3.30.70.100">
    <property type="match status" value="1"/>
</dbReference>
<dbReference type="InterPro" id="IPR049278">
    <property type="entry name" value="MS_channel_C"/>
</dbReference>
<feature type="transmembrane region" description="Helical" evidence="8">
    <location>
        <begin position="230"/>
        <end position="250"/>
    </location>
</feature>
<keyword evidence="4 8" id="KW-0812">Transmembrane</keyword>
<evidence type="ECO:0000313" key="12">
    <source>
        <dbReference type="Proteomes" id="UP000218238"/>
    </source>
</evidence>
<dbReference type="Pfam" id="PF21082">
    <property type="entry name" value="MS_channel_3rd"/>
    <property type="match status" value="1"/>
</dbReference>
<dbReference type="PANTHER" id="PTHR30221:SF18">
    <property type="entry name" value="SLL0590 PROTEIN"/>
    <property type="match status" value="1"/>
</dbReference>
<evidence type="ECO:0000256" key="2">
    <source>
        <dbReference type="ARBA" id="ARBA00008017"/>
    </source>
</evidence>
<evidence type="ECO:0000256" key="1">
    <source>
        <dbReference type="ARBA" id="ARBA00004651"/>
    </source>
</evidence>
<dbReference type="InterPro" id="IPR011066">
    <property type="entry name" value="MscS_channel_C_sf"/>
</dbReference>
<accession>A0A2A2TAX6</accession>
<feature type="transmembrane region" description="Helical" evidence="8">
    <location>
        <begin position="270"/>
        <end position="294"/>
    </location>
</feature>
<sequence>MKISKKYCLNKFLIVALMVFILVIGLPFAYSQDKAPPTDKVPAITKPAVTKIDGAPVVLGDQTLFVIKVGVGSFSAEERSQAVTNRIETIAKDPTVPVSSLTVSQQLNTTNILSGDKVIFTVTNGDGKAAGKTTQELGDEYVKTISSNIINYRKDRSLKNILFGVIYTFIATIVLWIVFKILNQIFNRIFNWITNWHGHHIPAVSIQNFEILPASRITHILSSLVKAIRFVIVLGILYIYTPLVLSFFPWTRKISTNLLNYFFLALEGGVQGLIAYLPKLIALAIIIVCAYYLIKFIRPIFRELGNGSLSLPGFYPEWAEPTFKLALFLIVALALVVALPFLPGFGSPAFQGISVFLGILLSLGSSAAVANIVAGVILIYTRAFRIGDRIKINDAMGDIVEKTLFVTRIRTIKNVVITIPNGTVLTSQITNYSALAQDADYYLVLHSTVTLGYDVPWRKVHHVLTDAALATSHILKEPAPFILQTSLDDFYVSYEINAYTNQPAIMARIYSELHQNIQDKCNEADIEILSPHYSAIRDGNQITIPENYLPKDYQTPGFRFSPLKNLSNSTNGKDAETQPEPEIV</sequence>
<dbReference type="SUPFAM" id="SSF82689">
    <property type="entry name" value="Mechanosensitive channel protein MscS (YggB), C-terminal domain"/>
    <property type="match status" value="1"/>
</dbReference>
<dbReference type="InterPro" id="IPR045275">
    <property type="entry name" value="MscS_archaea/bacteria_type"/>
</dbReference>
<dbReference type="AlphaFoldDB" id="A0A2A2TAX6"/>
<dbReference type="Pfam" id="PF00924">
    <property type="entry name" value="MS_channel_2nd"/>
    <property type="match status" value="1"/>
</dbReference>
<dbReference type="OrthoDB" id="9809206at2"/>
<comment type="caution">
    <text evidence="11">The sequence shown here is derived from an EMBL/GenBank/DDBJ whole genome shotgun (WGS) entry which is preliminary data.</text>
</comment>
<keyword evidence="6 8" id="KW-0472">Membrane</keyword>
<dbReference type="SUPFAM" id="SSF50182">
    <property type="entry name" value="Sm-like ribonucleoproteins"/>
    <property type="match status" value="1"/>
</dbReference>
<comment type="similarity">
    <text evidence="2">Belongs to the MscS (TC 1.A.23) family.</text>
</comment>
<dbReference type="RefSeq" id="WP_095724737.1">
    <property type="nucleotide sequence ID" value="NZ_NTFS01000535.1"/>
</dbReference>
<gene>
    <name evidence="11" type="ORF">CK510_27850</name>
</gene>
<reference evidence="11 12" key="1">
    <citation type="submission" date="2017-08" db="EMBL/GenBank/DDBJ databases">
        <title>Draft genome sequence of filamentous cyanobacterium Calothrix elsteri CCALA 953.</title>
        <authorList>
            <person name="Gagunashvili A.N."/>
            <person name="Elster J."/>
            <person name="Andresson O.S."/>
        </authorList>
    </citation>
    <scope>NUCLEOTIDE SEQUENCE [LARGE SCALE GENOMIC DNA]</scope>
    <source>
        <strain evidence="11 12">CCALA 953</strain>
    </source>
</reference>
<comment type="subcellular location">
    <subcellularLocation>
        <location evidence="1">Cell membrane</location>
        <topology evidence="1">Multi-pass membrane protein</topology>
    </subcellularLocation>
</comment>
<evidence type="ECO:0000259" key="10">
    <source>
        <dbReference type="Pfam" id="PF21082"/>
    </source>
</evidence>
<feature type="transmembrane region" description="Helical" evidence="8">
    <location>
        <begin position="355"/>
        <end position="381"/>
    </location>
</feature>
<evidence type="ECO:0000256" key="5">
    <source>
        <dbReference type="ARBA" id="ARBA00022989"/>
    </source>
</evidence>
<feature type="domain" description="Mechanosensitive ion channel MscS C-terminal" evidence="10">
    <location>
        <begin position="449"/>
        <end position="528"/>
    </location>
</feature>
<dbReference type="InterPro" id="IPR010920">
    <property type="entry name" value="LSM_dom_sf"/>
</dbReference>